<feature type="compositionally biased region" description="Low complexity" evidence="8">
    <location>
        <begin position="443"/>
        <end position="455"/>
    </location>
</feature>
<organism evidence="10 11">
    <name type="scientific">Apolygus lucorum</name>
    <name type="common">Small green plant bug</name>
    <name type="synonym">Lygocoris lucorum</name>
    <dbReference type="NCBI Taxonomy" id="248454"/>
    <lineage>
        <taxon>Eukaryota</taxon>
        <taxon>Metazoa</taxon>
        <taxon>Ecdysozoa</taxon>
        <taxon>Arthropoda</taxon>
        <taxon>Hexapoda</taxon>
        <taxon>Insecta</taxon>
        <taxon>Pterygota</taxon>
        <taxon>Neoptera</taxon>
        <taxon>Paraneoptera</taxon>
        <taxon>Hemiptera</taxon>
        <taxon>Heteroptera</taxon>
        <taxon>Panheteroptera</taxon>
        <taxon>Cimicomorpha</taxon>
        <taxon>Miridae</taxon>
        <taxon>Mirini</taxon>
        <taxon>Apolygus</taxon>
    </lineage>
</organism>
<dbReference type="InterPro" id="IPR050164">
    <property type="entry name" value="Peptidase_C19"/>
</dbReference>
<dbReference type="AlphaFoldDB" id="A0A6A4JNM2"/>
<feature type="region of interest" description="Disordered" evidence="8">
    <location>
        <begin position="289"/>
        <end position="343"/>
    </location>
</feature>
<feature type="region of interest" description="Disordered" evidence="8">
    <location>
        <begin position="108"/>
        <end position="181"/>
    </location>
</feature>
<dbReference type="Proteomes" id="UP000466442">
    <property type="component" value="Unassembled WGS sequence"/>
</dbReference>
<proteinExistence type="inferred from homology"/>
<evidence type="ECO:0000256" key="6">
    <source>
        <dbReference type="ARBA" id="ARBA00022801"/>
    </source>
</evidence>
<feature type="region of interest" description="Disordered" evidence="8">
    <location>
        <begin position="360"/>
        <end position="523"/>
    </location>
</feature>
<keyword evidence="6" id="KW-0378">Hydrolase</keyword>
<dbReference type="PANTHER" id="PTHR24006">
    <property type="entry name" value="UBIQUITIN CARBOXYL-TERMINAL HYDROLASE"/>
    <property type="match status" value="1"/>
</dbReference>
<feature type="compositionally biased region" description="Basic and acidic residues" evidence="8">
    <location>
        <begin position="508"/>
        <end position="520"/>
    </location>
</feature>
<evidence type="ECO:0000256" key="5">
    <source>
        <dbReference type="ARBA" id="ARBA00022786"/>
    </source>
</evidence>
<evidence type="ECO:0000256" key="3">
    <source>
        <dbReference type="ARBA" id="ARBA00012759"/>
    </source>
</evidence>
<reference evidence="10" key="1">
    <citation type="journal article" date="2021" name="Mol. Ecol. Resour.">
        <title>Apolygus lucorum genome provides insights into omnivorousness and mesophyll feeding.</title>
        <authorList>
            <person name="Liu Y."/>
            <person name="Liu H."/>
            <person name="Wang H."/>
            <person name="Huang T."/>
            <person name="Liu B."/>
            <person name="Yang B."/>
            <person name="Yin L."/>
            <person name="Li B."/>
            <person name="Zhang Y."/>
            <person name="Zhang S."/>
            <person name="Jiang F."/>
            <person name="Zhang X."/>
            <person name="Ren Y."/>
            <person name="Wang B."/>
            <person name="Wang S."/>
            <person name="Lu Y."/>
            <person name="Wu K."/>
            <person name="Fan W."/>
            <person name="Wang G."/>
        </authorList>
    </citation>
    <scope>NUCLEOTIDE SEQUENCE</scope>
    <source>
        <strain evidence="10">12Hb</strain>
    </source>
</reference>
<feature type="compositionally biased region" description="Low complexity" evidence="8">
    <location>
        <begin position="487"/>
        <end position="507"/>
    </location>
</feature>
<keyword evidence="5" id="KW-0833">Ubl conjugation pathway</keyword>
<dbReference type="GO" id="GO:0005634">
    <property type="term" value="C:nucleus"/>
    <property type="evidence" value="ECO:0007669"/>
    <property type="project" value="TreeGrafter"/>
</dbReference>
<dbReference type="SUPFAM" id="SSF54001">
    <property type="entry name" value="Cysteine proteinases"/>
    <property type="match status" value="1"/>
</dbReference>
<feature type="compositionally biased region" description="Low complexity" evidence="8">
    <location>
        <begin position="360"/>
        <end position="370"/>
    </location>
</feature>
<keyword evidence="11" id="KW-1185">Reference proteome</keyword>
<gene>
    <name evidence="10" type="ORF">GE061_003039</name>
</gene>
<sequence>MDANIQAQLQFLNLDDVDANEAEYLQNVLYSGKSPTLELPWVETEELAQAEWPQHPQYDGQPNEIVDTGGGGEMYQMPVPVATTMQQMYHSPVVQQLPSVTYVSGMPHPNYHHGLTQPPPVPPFQGGPHQQMFPAQMPTGPGRQRGSKQSPKRGGGRDGAPAGAYANVPSQGYPTHHTYPPPMHHHVPFPCIPNTPTPHFPTAQHAAGPPLYIANPISMYHPQHLYHNYGAVFSPIAQQQPPEEMKQMEYSVEKVDSVPPAQLPAPLPQQPPHNVYMTAQVVAAPLMEEPPAPANPQLPVAPKDEHHQHHYHQPQQQQPQLQQQLHHSEAPPPEEIESQKASGVANNQVVIPPQPVVTSASAATGSVSPAQTTPAPPVSHQEKHPSLPVKSHPPKDAIITTAPPSLPPVKRKVQGTQDELPQPAPVRLPSPASNVPSDPPQQPAASSGPAPTPGGKSWAGLFKNVTPGGTLSPDPSERRAFKPPLNAVAVSAPPSATASKPHATSHTDVSHHKQDSDDPALRNLGDKLTNYKLEHKAIILTPRGLTNPSNYCYINATLQALLACPAFYNLIKLIADVKSASSASSQKDSKTPIIDSMVKFIKEFSQAPPSRFKRMEKLQARKDSTDASSLDMMTDPPFEPTVIYKILRKMRSEDSFHEEGRQEDAEEFLSLLLNGLNDEMLELQKLVADSNPAPIVNGEVTANGDSHEDEALWEEVTTQGNRRTRRAVLERTPLSDIFRGQLRSRVLRASSEDSTDSVQPFFTLQLDIESSENVGIALDNLCEGVTIDGDSNSGIIRQQQTLDDLPCVLILHLKCFHYRQQTVSKVIKALRFPVDLRLDPRLLSLKNKNVRGRNYKLFAVVYHDGKEATKGHYLADVFHLGHSGWIRYDDASVKLVKEEEVLDPKPPRVPYLLYYRRADTIGSQRNT</sequence>
<accession>A0A6A4JNM2</accession>
<dbReference type="InterPro" id="IPR001394">
    <property type="entry name" value="Peptidase_C19_UCH"/>
</dbReference>
<evidence type="ECO:0000256" key="8">
    <source>
        <dbReference type="SAM" id="MobiDB-lite"/>
    </source>
</evidence>
<keyword evidence="7" id="KW-0788">Thiol protease</keyword>
<dbReference type="InterPro" id="IPR018200">
    <property type="entry name" value="USP_CS"/>
</dbReference>
<comment type="similarity">
    <text evidence="2">Belongs to the peptidase C19 family. USP10 subfamily.</text>
</comment>
<dbReference type="PROSITE" id="PS50235">
    <property type="entry name" value="USP_3"/>
    <property type="match status" value="1"/>
</dbReference>
<dbReference type="Pfam" id="PF00443">
    <property type="entry name" value="UCH"/>
    <property type="match status" value="1"/>
</dbReference>
<evidence type="ECO:0000256" key="1">
    <source>
        <dbReference type="ARBA" id="ARBA00000707"/>
    </source>
</evidence>
<dbReference type="Gene3D" id="3.90.70.10">
    <property type="entry name" value="Cysteine proteinases"/>
    <property type="match status" value="1"/>
</dbReference>
<dbReference type="GO" id="GO:0006508">
    <property type="term" value="P:proteolysis"/>
    <property type="evidence" value="ECO:0007669"/>
    <property type="project" value="UniProtKB-KW"/>
</dbReference>
<dbReference type="GO" id="GO:0010506">
    <property type="term" value="P:regulation of autophagy"/>
    <property type="evidence" value="ECO:0007669"/>
    <property type="project" value="TreeGrafter"/>
</dbReference>
<feature type="compositionally biased region" description="Low complexity" evidence="8">
    <location>
        <begin position="313"/>
        <end position="325"/>
    </location>
</feature>
<evidence type="ECO:0000256" key="4">
    <source>
        <dbReference type="ARBA" id="ARBA00022670"/>
    </source>
</evidence>
<name>A0A6A4JNM2_APOLU</name>
<dbReference type="CDD" id="cd02257">
    <property type="entry name" value="Peptidase_C19"/>
    <property type="match status" value="1"/>
</dbReference>
<evidence type="ECO:0000313" key="10">
    <source>
        <dbReference type="EMBL" id="KAF6202640.1"/>
    </source>
</evidence>
<comment type="caution">
    <text evidence="10">The sequence shown here is derived from an EMBL/GenBank/DDBJ whole genome shotgun (WGS) entry which is preliminary data.</text>
</comment>
<dbReference type="InterPro" id="IPR028889">
    <property type="entry name" value="USP"/>
</dbReference>
<dbReference type="OrthoDB" id="429671at2759"/>
<evidence type="ECO:0000256" key="7">
    <source>
        <dbReference type="ARBA" id="ARBA00022807"/>
    </source>
</evidence>
<dbReference type="GO" id="GO:0016579">
    <property type="term" value="P:protein deubiquitination"/>
    <property type="evidence" value="ECO:0007669"/>
    <property type="project" value="InterPro"/>
</dbReference>
<evidence type="ECO:0000259" key="9">
    <source>
        <dbReference type="PROSITE" id="PS50235"/>
    </source>
</evidence>
<dbReference type="InterPro" id="IPR038765">
    <property type="entry name" value="Papain-like_cys_pep_sf"/>
</dbReference>
<dbReference type="GO" id="GO:0005829">
    <property type="term" value="C:cytosol"/>
    <property type="evidence" value="ECO:0007669"/>
    <property type="project" value="TreeGrafter"/>
</dbReference>
<evidence type="ECO:0000256" key="2">
    <source>
        <dbReference type="ARBA" id="ARBA00005427"/>
    </source>
</evidence>
<dbReference type="PANTHER" id="PTHR24006:SF687">
    <property type="entry name" value="UBIQUITIN CARBOXYL-TERMINAL HYDROLASE 10"/>
    <property type="match status" value="1"/>
</dbReference>
<protein>
    <recommendedName>
        <fullName evidence="3">ubiquitinyl hydrolase 1</fullName>
        <ecNumber evidence="3">3.4.19.12</ecNumber>
    </recommendedName>
</protein>
<dbReference type="PROSITE" id="PS00973">
    <property type="entry name" value="USP_2"/>
    <property type="match status" value="1"/>
</dbReference>
<keyword evidence="4" id="KW-0645">Protease</keyword>
<dbReference type="EC" id="3.4.19.12" evidence="3"/>
<feature type="domain" description="USP" evidence="9">
    <location>
        <begin position="543"/>
        <end position="918"/>
    </location>
</feature>
<dbReference type="GO" id="GO:0004843">
    <property type="term" value="F:cysteine-type deubiquitinase activity"/>
    <property type="evidence" value="ECO:0007669"/>
    <property type="project" value="UniProtKB-EC"/>
</dbReference>
<evidence type="ECO:0000313" key="11">
    <source>
        <dbReference type="Proteomes" id="UP000466442"/>
    </source>
</evidence>
<dbReference type="GO" id="GO:0030330">
    <property type="term" value="P:DNA damage response, signal transduction by p53 class mediator"/>
    <property type="evidence" value="ECO:0007669"/>
    <property type="project" value="TreeGrafter"/>
</dbReference>
<dbReference type="EMBL" id="WIXP02000011">
    <property type="protein sequence ID" value="KAF6202640.1"/>
    <property type="molecule type" value="Genomic_DNA"/>
</dbReference>
<comment type="catalytic activity">
    <reaction evidence="1">
        <text>Thiol-dependent hydrolysis of ester, thioester, amide, peptide and isopeptide bonds formed by the C-terminal Gly of ubiquitin (a 76-residue protein attached to proteins as an intracellular targeting signal).</text>
        <dbReference type="EC" id="3.4.19.12"/>
    </reaction>
</comment>